<dbReference type="AlphaFoldDB" id="A0A832WHT4"/>
<evidence type="ECO:0000256" key="2">
    <source>
        <dbReference type="ARBA" id="ARBA00016109"/>
    </source>
</evidence>
<accession>A0A832WHT4</accession>
<reference evidence="6" key="1">
    <citation type="journal article" date="2020" name="bioRxiv">
        <title>A rank-normalized archaeal taxonomy based on genome phylogeny resolves widespread incomplete and uneven classifications.</title>
        <authorList>
            <person name="Rinke C."/>
            <person name="Chuvochina M."/>
            <person name="Mussig A.J."/>
            <person name="Chaumeil P.-A."/>
            <person name="Waite D.W."/>
            <person name="Whitman W.B."/>
            <person name="Parks D.H."/>
            <person name="Hugenholtz P."/>
        </authorList>
    </citation>
    <scope>NUCLEOTIDE SEQUENCE</scope>
    <source>
        <strain evidence="6">UBA8834</strain>
    </source>
</reference>
<dbReference type="InterPro" id="IPR005510">
    <property type="entry name" value="Csm4"/>
</dbReference>
<name>A0A832WHT4_PYRHR</name>
<protein>
    <recommendedName>
        <fullName evidence="2">CRISPR system Cms protein Csm4</fullName>
    </recommendedName>
</protein>
<dbReference type="Proteomes" id="UP000617544">
    <property type="component" value="Unassembled WGS sequence"/>
</dbReference>
<dbReference type="InterPro" id="IPR005537">
    <property type="entry name" value="RAMP_III_fam"/>
</dbReference>
<keyword evidence="4" id="KW-0051">Antiviral defense</keyword>
<comment type="similarity">
    <text evidence="1">Belongs to the CRISPR-associated Csm4 family.</text>
</comment>
<keyword evidence="3" id="KW-0694">RNA-binding</keyword>
<feature type="domain" description="CRISPR type III-associated protein" evidence="5">
    <location>
        <begin position="19"/>
        <end position="190"/>
    </location>
</feature>
<dbReference type="GO" id="GO:0003723">
    <property type="term" value="F:RNA binding"/>
    <property type="evidence" value="ECO:0007669"/>
    <property type="project" value="UniProtKB-KW"/>
</dbReference>
<dbReference type="GO" id="GO:0051607">
    <property type="term" value="P:defense response to virus"/>
    <property type="evidence" value="ECO:0007669"/>
    <property type="project" value="UniProtKB-KW"/>
</dbReference>
<dbReference type="CDD" id="cd09663">
    <property type="entry name" value="Csm4_III-A"/>
    <property type="match status" value="1"/>
</dbReference>
<evidence type="ECO:0000259" key="5">
    <source>
        <dbReference type="Pfam" id="PF03787"/>
    </source>
</evidence>
<evidence type="ECO:0000256" key="3">
    <source>
        <dbReference type="ARBA" id="ARBA00022884"/>
    </source>
</evidence>
<comment type="caution">
    <text evidence="6">The sequence shown here is derived from an EMBL/GenBank/DDBJ whole genome shotgun (WGS) entry which is preliminary data.</text>
</comment>
<dbReference type="Pfam" id="PF03787">
    <property type="entry name" value="RAMPs"/>
    <property type="match status" value="1"/>
</dbReference>
<proteinExistence type="inferred from homology"/>
<dbReference type="NCBIfam" id="TIGR01903">
    <property type="entry name" value="cas5_csm4"/>
    <property type="match status" value="1"/>
</dbReference>
<evidence type="ECO:0000313" key="7">
    <source>
        <dbReference type="Proteomes" id="UP000617544"/>
    </source>
</evidence>
<organism evidence="6 7">
    <name type="scientific">Pyrococcus horikoshii</name>
    <dbReference type="NCBI Taxonomy" id="53953"/>
    <lineage>
        <taxon>Archaea</taxon>
        <taxon>Methanobacteriati</taxon>
        <taxon>Methanobacteriota</taxon>
        <taxon>Thermococci</taxon>
        <taxon>Thermococcales</taxon>
        <taxon>Thermococcaceae</taxon>
        <taxon>Pyrococcus</taxon>
    </lineage>
</organism>
<evidence type="ECO:0000256" key="4">
    <source>
        <dbReference type="ARBA" id="ARBA00023118"/>
    </source>
</evidence>
<evidence type="ECO:0000313" key="6">
    <source>
        <dbReference type="EMBL" id="HII61490.1"/>
    </source>
</evidence>
<evidence type="ECO:0000256" key="1">
    <source>
        <dbReference type="ARBA" id="ARBA00005772"/>
    </source>
</evidence>
<dbReference type="RefSeq" id="WP_010884275.1">
    <property type="nucleotide sequence ID" value="NZ_DUJN01000007.1"/>
</dbReference>
<gene>
    <name evidence="6" type="primary">csm4</name>
    <name evidence="6" type="ORF">HA331_07080</name>
</gene>
<sequence length="288" mass="32957">MKAKVVKLKPKGPFTRIPRATTIFGAISNAIRLLYGRKEVEKFIAGFINDDAKITSAFPYDGETYFLPKPLSVDLVVKTLFETKKEDVKKVKKKDYIPLESFEKALRLEEFEVKELPYKVIELPKVSLDRVSNDSSLYFWDLVTFKENSGLYFLYDGSNKLFEKYIVPAMRLLEDQGIGGKGTWGYGLFEVEIEELEIEEPRENSYVTLSPFVPENETSLILWKIVKLGGWSQGKRRPKIPMVVEGSLSREDRGKMITLDLSLSYPVYVYARSFLVRASLPEEAVGHV</sequence>
<dbReference type="EMBL" id="DUJN01000007">
    <property type="protein sequence ID" value="HII61490.1"/>
    <property type="molecule type" value="Genomic_DNA"/>
</dbReference>
<dbReference type="GeneID" id="1444057"/>